<evidence type="ECO:0000256" key="6">
    <source>
        <dbReference type="ARBA" id="ARBA00023014"/>
    </source>
</evidence>
<dbReference type="PRINTS" id="PR00352">
    <property type="entry name" value="3FE4SFRDOXIN"/>
</dbReference>
<evidence type="ECO:0000256" key="7">
    <source>
        <dbReference type="ARBA" id="ARBA00023291"/>
    </source>
</evidence>
<evidence type="ECO:0000256" key="5">
    <source>
        <dbReference type="ARBA" id="ARBA00023004"/>
    </source>
</evidence>
<keyword evidence="2 8" id="KW-0813">Transport</keyword>
<evidence type="ECO:0000256" key="1">
    <source>
        <dbReference type="ARBA" id="ARBA00001927"/>
    </source>
</evidence>
<dbReference type="RefSeq" id="WP_345281495.1">
    <property type="nucleotide sequence ID" value="NZ_BAABAJ010000006.1"/>
</dbReference>
<evidence type="ECO:0000256" key="3">
    <source>
        <dbReference type="ARBA" id="ARBA00022723"/>
    </source>
</evidence>
<dbReference type="PANTHER" id="PTHR36923">
    <property type="entry name" value="FERREDOXIN"/>
    <property type="match status" value="1"/>
</dbReference>
<dbReference type="InterPro" id="IPR001080">
    <property type="entry name" value="3Fe4S_ferredoxin"/>
</dbReference>
<reference evidence="11" key="1">
    <citation type="journal article" date="2019" name="Int. J. Syst. Evol. Microbiol.">
        <title>The Global Catalogue of Microorganisms (GCM) 10K type strain sequencing project: providing services to taxonomists for standard genome sequencing and annotation.</title>
        <authorList>
            <consortium name="The Broad Institute Genomics Platform"/>
            <consortium name="The Broad Institute Genome Sequencing Center for Infectious Disease"/>
            <person name="Wu L."/>
            <person name="Ma J."/>
        </authorList>
    </citation>
    <scope>NUCLEOTIDE SEQUENCE [LARGE SCALE GENOMIC DNA]</scope>
    <source>
        <strain evidence="11">JCM 16956</strain>
    </source>
</reference>
<dbReference type="PROSITE" id="PS51379">
    <property type="entry name" value="4FE4S_FER_2"/>
    <property type="match status" value="1"/>
</dbReference>
<dbReference type="SUPFAM" id="SSF54862">
    <property type="entry name" value="4Fe-4S ferredoxins"/>
    <property type="match status" value="1"/>
</dbReference>
<evidence type="ECO:0000256" key="4">
    <source>
        <dbReference type="ARBA" id="ARBA00022982"/>
    </source>
</evidence>
<evidence type="ECO:0000256" key="8">
    <source>
        <dbReference type="RuleBase" id="RU368020"/>
    </source>
</evidence>
<evidence type="ECO:0000313" key="11">
    <source>
        <dbReference type="Proteomes" id="UP001501000"/>
    </source>
</evidence>
<evidence type="ECO:0000313" key="10">
    <source>
        <dbReference type="EMBL" id="GAA3912977.1"/>
    </source>
</evidence>
<comment type="caution">
    <text evidence="10">The sequence shown here is derived from an EMBL/GenBank/DDBJ whole genome shotgun (WGS) entry which is preliminary data.</text>
</comment>
<proteinExistence type="predicted"/>
<evidence type="ECO:0000259" key="9">
    <source>
        <dbReference type="PROSITE" id="PS51379"/>
    </source>
</evidence>
<keyword evidence="6 8" id="KW-0411">Iron-sulfur</keyword>
<keyword evidence="7" id="KW-0003">3Fe-4S</keyword>
<dbReference type="PANTHER" id="PTHR36923:SF3">
    <property type="entry name" value="FERREDOXIN"/>
    <property type="match status" value="1"/>
</dbReference>
<dbReference type="InterPro" id="IPR051269">
    <property type="entry name" value="Fe-S_cluster_ET"/>
</dbReference>
<dbReference type="Gene3D" id="3.30.70.20">
    <property type="match status" value="1"/>
</dbReference>
<keyword evidence="5 8" id="KW-0408">Iron</keyword>
<organism evidence="10 11">
    <name type="scientific">Streptomyces gulbargensis</name>
    <dbReference type="NCBI Taxonomy" id="364901"/>
    <lineage>
        <taxon>Bacteria</taxon>
        <taxon>Bacillati</taxon>
        <taxon>Actinomycetota</taxon>
        <taxon>Actinomycetes</taxon>
        <taxon>Kitasatosporales</taxon>
        <taxon>Streptomycetaceae</taxon>
        <taxon>Streptomyces</taxon>
    </lineage>
</organism>
<sequence length="80" mass="8223">MDTPALAPVRVDRERCVGSGMCALTAPTVFDQDDDEGLVLLLAPHPTPEQSPAARLAAGLCPASAITFTPPGAPPRQSAD</sequence>
<comment type="function">
    <text evidence="8">Ferredoxins are iron-sulfur proteins that transfer electrons in a wide variety of metabolic reactions.</text>
</comment>
<dbReference type="Proteomes" id="UP001501000">
    <property type="component" value="Unassembled WGS sequence"/>
</dbReference>
<dbReference type="Pfam" id="PF13370">
    <property type="entry name" value="Fer4_13"/>
    <property type="match status" value="1"/>
</dbReference>
<keyword evidence="11" id="KW-1185">Reference proteome</keyword>
<protein>
    <recommendedName>
        <fullName evidence="8">Ferredoxin</fullName>
    </recommendedName>
</protein>
<feature type="domain" description="4Fe-4S ferredoxin-type" evidence="9">
    <location>
        <begin position="7"/>
        <end position="35"/>
    </location>
</feature>
<dbReference type="EMBL" id="BAABAJ010000006">
    <property type="protein sequence ID" value="GAA3912977.1"/>
    <property type="molecule type" value="Genomic_DNA"/>
</dbReference>
<name>A0ABP7M683_9ACTN</name>
<accession>A0ABP7M683</accession>
<comment type="cofactor">
    <cofactor evidence="1">
        <name>[3Fe-4S] cluster</name>
        <dbReference type="ChEBI" id="CHEBI:21137"/>
    </cofactor>
</comment>
<evidence type="ECO:0000256" key="2">
    <source>
        <dbReference type="ARBA" id="ARBA00022448"/>
    </source>
</evidence>
<gene>
    <name evidence="10" type="ORF">GCM10022244_23710</name>
</gene>
<keyword evidence="4 8" id="KW-0249">Electron transport</keyword>
<dbReference type="InterPro" id="IPR017896">
    <property type="entry name" value="4Fe4S_Fe-S-bd"/>
</dbReference>
<keyword evidence="3 8" id="KW-0479">Metal-binding</keyword>